<name>A0A831L7Z5_9BACT</name>
<accession>A0A831L7Z5</accession>
<organism evidence="1">
    <name type="scientific">Geoalkalibacter subterraneus</name>
    <dbReference type="NCBI Taxonomy" id="483547"/>
    <lineage>
        <taxon>Bacteria</taxon>
        <taxon>Pseudomonadati</taxon>
        <taxon>Thermodesulfobacteriota</taxon>
        <taxon>Desulfuromonadia</taxon>
        <taxon>Desulfuromonadales</taxon>
        <taxon>Geoalkalibacteraceae</taxon>
        <taxon>Geoalkalibacter</taxon>
    </lineage>
</organism>
<reference evidence="1" key="1">
    <citation type="journal article" date="2020" name="mSystems">
        <title>Genome- and Community-Level Interaction Insights into Carbon Utilization and Element Cycling Functions of Hydrothermarchaeota in Hydrothermal Sediment.</title>
        <authorList>
            <person name="Zhou Z."/>
            <person name="Liu Y."/>
            <person name="Xu W."/>
            <person name="Pan J."/>
            <person name="Luo Z.H."/>
            <person name="Li M."/>
        </authorList>
    </citation>
    <scope>NUCLEOTIDE SEQUENCE [LARGE SCALE GENOMIC DNA]</scope>
    <source>
        <strain evidence="1">SpSt-1220</strain>
    </source>
</reference>
<dbReference type="Pfam" id="PF13740">
    <property type="entry name" value="ACT_6"/>
    <property type="match status" value="1"/>
</dbReference>
<keyword evidence="1" id="KW-0378">Hydrolase</keyword>
<dbReference type="GO" id="GO:0008864">
    <property type="term" value="F:formyltetrahydrofolate deformylase activity"/>
    <property type="evidence" value="ECO:0007669"/>
    <property type="project" value="UniProtKB-EC"/>
</dbReference>
<feature type="non-terminal residue" evidence="1">
    <location>
        <position position="34"/>
    </location>
</feature>
<dbReference type="Gene3D" id="3.30.70.260">
    <property type="match status" value="1"/>
</dbReference>
<dbReference type="SUPFAM" id="SSF55021">
    <property type="entry name" value="ACT-like"/>
    <property type="match status" value="1"/>
</dbReference>
<protein>
    <submittedName>
        <fullName evidence="1">Formyltetrahydrofolate deformylase</fullName>
        <ecNumber evidence="1">3.5.1.10</ecNumber>
    </submittedName>
</protein>
<dbReference type="EMBL" id="DSDO01000317">
    <property type="protein sequence ID" value="HDR46958.1"/>
    <property type="molecule type" value="Genomic_DNA"/>
</dbReference>
<dbReference type="Proteomes" id="UP000886162">
    <property type="component" value="Unassembled WGS sequence"/>
</dbReference>
<dbReference type="EC" id="3.5.1.10" evidence="1"/>
<sequence>MSNQPMILVTMTGSDRPGIIAAMTGHIAAAGARI</sequence>
<comment type="caution">
    <text evidence="1">The sequence shown here is derived from an EMBL/GenBank/DDBJ whole genome shotgun (WGS) entry which is preliminary data.</text>
</comment>
<dbReference type="AlphaFoldDB" id="A0A831L7Z5"/>
<gene>
    <name evidence="1" type="primary">purU</name>
    <name evidence="1" type="ORF">ENN94_04580</name>
</gene>
<evidence type="ECO:0000313" key="1">
    <source>
        <dbReference type="EMBL" id="HDR46958.1"/>
    </source>
</evidence>
<dbReference type="InterPro" id="IPR045865">
    <property type="entry name" value="ACT-like_dom_sf"/>
</dbReference>
<proteinExistence type="predicted"/>